<sequence length="129" mass="14652">MTHDPRTKYESGDVVSIRFGVVLSHYGVVTTRRTVISNSRKHGGVIEQSLEDFSTGQRIRRHGRYSGLDAHLVEHRARGRIGHDYDFFGSNCGHLVRHAHHRKPTPMQVGAATVRAIGDMLSKNKKRYY</sequence>
<dbReference type="RefSeq" id="WP_034826375.1">
    <property type="nucleotide sequence ID" value="NZ_AWFA01000020.1"/>
</dbReference>
<dbReference type="Gene3D" id="3.90.1720.10">
    <property type="entry name" value="endopeptidase domain like (from Nostoc punctiforme)"/>
    <property type="match status" value="1"/>
</dbReference>
<accession>A0A062U2P1</accession>
<comment type="caution">
    <text evidence="1">The sequence shown here is derived from an EMBL/GenBank/DDBJ whole genome shotgun (WGS) entry which is preliminary data.</text>
</comment>
<proteinExistence type="predicted"/>
<dbReference type="InterPro" id="IPR036005">
    <property type="entry name" value="Creatinase/aminopeptidase-like"/>
</dbReference>
<dbReference type="AlphaFoldDB" id="A0A062U2P1"/>
<reference evidence="1 2" key="1">
    <citation type="submission" date="2013-04" db="EMBL/GenBank/DDBJ databases">
        <title>Hyphomonas sp. T24B3 Genome Sequencing.</title>
        <authorList>
            <person name="Lai Q."/>
            <person name="Shao Z."/>
        </authorList>
    </citation>
    <scope>NUCLEOTIDE SEQUENCE [LARGE SCALE GENOMIC DNA]</scope>
    <source>
        <strain evidence="1 2">T24B3</strain>
    </source>
</reference>
<dbReference type="OrthoDB" id="7619420at2"/>
<keyword evidence="2" id="KW-1185">Reference proteome</keyword>
<dbReference type="eggNOG" id="ENOG5030JHG">
    <property type="taxonomic scope" value="Bacteria"/>
</dbReference>
<dbReference type="Proteomes" id="UP000249123">
    <property type="component" value="Unassembled WGS sequence"/>
</dbReference>
<gene>
    <name evidence="1" type="ORF">HY3_13075</name>
</gene>
<dbReference type="EMBL" id="AWFB01000020">
    <property type="protein sequence ID" value="RAN33478.1"/>
    <property type="molecule type" value="Genomic_DNA"/>
</dbReference>
<evidence type="ECO:0000313" key="2">
    <source>
        <dbReference type="Proteomes" id="UP000249123"/>
    </source>
</evidence>
<name>A0A062U2P1_9PROT</name>
<organism evidence="1 2">
    <name type="scientific">Hyphomonas pacifica</name>
    <dbReference type="NCBI Taxonomy" id="1280941"/>
    <lineage>
        <taxon>Bacteria</taxon>
        <taxon>Pseudomonadati</taxon>
        <taxon>Pseudomonadota</taxon>
        <taxon>Alphaproteobacteria</taxon>
        <taxon>Hyphomonadales</taxon>
        <taxon>Hyphomonadaceae</taxon>
        <taxon>Hyphomonas</taxon>
    </lineage>
</organism>
<dbReference type="STRING" id="1280941.HY2_12845"/>
<evidence type="ECO:0000313" key="1">
    <source>
        <dbReference type="EMBL" id="RAN33478.1"/>
    </source>
</evidence>
<dbReference type="SUPFAM" id="SSF55920">
    <property type="entry name" value="Creatinase/aminopeptidase"/>
    <property type="match status" value="1"/>
</dbReference>
<protein>
    <submittedName>
        <fullName evidence="1">Uncharacterized protein</fullName>
    </submittedName>
</protein>